<evidence type="ECO:0000313" key="1">
    <source>
        <dbReference type="EMBL" id="MPC47576.1"/>
    </source>
</evidence>
<dbReference type="AlphaFoldDB" id="A0A5B7FQ48"/>
<reference evidence="1 2" key="1">
    <citation type="submission" date="2019-05" db="EMBL/GenBank/DDBJ databases">
        <title>Another draft genome of Portunus trituberculatus and its Hox gene families provides insights of decapod evolution.</title>
        <authorList>
            <person name="Jeong J.-H."/>
            <person name="Song I."/>
            <person name="Kim S."/>
            <person name="Choi T."/>
            <person name="Kim D."/>
            <person name="Ryu S."/>
            <person name="Kim W."/>
        </authorList>
    </citation>
    <scope>NUCLEOTIDE SEQUENCE [LARGE SCALE GENOMIC DNA]</scope>
    <source>
        <tissue evidence="1">Muscle</tissue>
    </source>
</reference>
<organism evidence="1 2">
    <name type="scientific">Portunus trituberculatus</name>
    <name type="common">Swimming crab</name>
    <name type="synonym">Neptunus trituberculatus</name>
    <dbReference type="NCBI Taxonomy" id="210409"/>
    <lineage>
        <taxon>Eukaryota</taxon>
        <taxon>Metazoa</taxon>
        <taxon>Ecdysozoa</taxon>
        <taxon>Arthropoda</taxon>
        <taxon>Crustacea</taxon>
        <taxon>Multicrustacea</taxon>
        <taxon>Malacostraca</taxon>
        <taxon>Eumalacostraca</taxon>
        <taxon>Eucarida</taxon>
        <taxon>Decapoda</taxon>
        <taxon>Pleocyemata</taxon>
        <taxon>Brachyura</taxon>
        <taxon>Eubrachyura</taxon>
        <taxon>Portunoidea</taxon>
        <taxon>Portunidae</taxon>
        <taxon>Portuninae</taxon>
        <taxon>Portunus</taxon>
    </lineage>
</organism>
<accession>A0A5B7FQ48</accession>
<name>A0A5B7FQ48_PORTR</name>
<gene>
    <name evidence="1" type="ORF">E2C01_041325</name>
</gene>
<sequence>MRRGAGGRTGQRSHKGVLTKDHNAGITKITCRFVFLCLLIRNDRRSGHYFIIYTVGVRCTAAVVARRVTYTTKICRNLKQNYGAAIRSHGATWNYGDSATSPTYELPWARIELTLLMWPAEHCHEPPGPVAASSSAASRRAVWRRGSCCAKYRNLKHF</sequence>
<dbReference type="EMBL" id="VSRR010007810">
    <property type="protein sequence ID" value="MPC47576.1"/>
    <property type="molecule type" value="Genomic_DNA"/>
</dbReference>
<evidence type="ECO:0000313" key="2">
    <source>
        <dbReference type="Proteomes" id="UP000324222"/>
    </source>
</evidence>
<comment type="caution">
    <text evidence="1">The sequence shown here is derived from an EMBL/GenBank/DDBJ whole genome shotgun (WGS) entry which is preliminary data.</text>
</comment>
<keyword evidence="2" id="KW-1185">Reference proteome</keyword>
<dbReference type="Proteomes" id="UP000324222">
    <property type="component" value="Unassembled WGS sequence"/>
</dbReference>
<protein>
    <submittedName>
        <fullName evidence="1">Uncharacterized protein</fullName>
    </submittedName>
</protein>
<proteinExistence type="predicted"/>